<evidence type="ECO:0000313" key="3">
    <source>
        <dbReference type="Proteomes" id="UP000663865"/>
    </source>
</evidence>
<dbReference type="AlphaFoldDB" id="A0A817X2P8"/>
<evidence type="ECO:0000313" key="2">
    <source>
        <dbReference type="EMBL" id="CAF4943296.1"/>
    </source>
</evidence>
<dbReference type="EMBL" id="CAJOBS010010947">
    <property type="protein sequence ID" value="CAF4943296.1"/>
    <property type="molecule type" value="Genomic_DNA"/>
</dbReference>
<protein>
    <submittedName>
        <fullName evidence="1">Uncharacterized protein</fullName>
    </submittedName>
</protein>
<evidence type="ECO:0000313" key="1">
    <source>
        <dbReference type="EMBL" id="CAF3362281.1"/>
    </source>
</evidence>
<dbReference type="EMBL" id="CAJNYV010000479">
    <property type="protein sequence ID" value="CAF3362281.1"/>
    <property type="molecule type" value="Genomic_DNA"/>
</dbReference>
<dbReference type="Proteomes" id="UP000663865">
    <property type="component" value="Unassembled WGS sequence"/>
</dbReference>
<comment type="caution">
    <text evidence="1">The sequence shown here is derived from an EMBL/GenBank/DDBJ whole genome shotgun (WGS) entry which is preliminary data.</text>
</comment>
<gene>
    <name evidence="1" type="ORF">KIK155_LOCUS4597</name>
    <name evidence="2" type="ORF">TOA249_LOCUS33498</name>
</gene>
<organism evidence="1 3">
    <name type="scientific">Rotaria socialis</name>
    <dbReference type="NCBI Taxonomy" id="392032"/>
    <lineage>
        <taxon>Eukaryota</taxon>
        <taxon>Metazoa</taxon>
        <taxon>Spiralia</taxon>
        <taxon>Gnathifera</taxon>
        <taxon>Rotifera</taxon>
        <taxon>Eurotatoria</taxon>
        <taxon>Bdelloidea</taxon>
        <taxon>Philodinida</taxon>
        <taxon>Philodinidae</taxon>
        <taxon>Rotaria</taxon>
    </lineage>
</organism>
<reference evidence="1" key="1">
    <citation type="submission" date="2021-02" db="EMBL/GenBank/DDBJ databases">
        <authorList>
            <person name="Nowell W R."/>
        </authorList>
    </citation>
    <scope>NUCLEOTIDE SEQUENCE</scope>
</reference>
<accession>A0A817X2P8</accession>
<name>A0A817X2P8_9BILA</name>
<dbReference type="Proteomes" id="UP000663838">
    <property type="component" value="Unassembled WGS sequence"/>
</dbReference>
<proteinExistence type="predicted"/>
<sequence length="96" mass="11498">MNQRTSDLLMRTNNGAEAWHRRLSSIIQCQHPTLWIFINNIKIEEHFIHCQLVKLNAGQRVEPNKKYLNYSIRLRHLIKYPLRSILQQLDELAHNL</sequence>